<reference evidence="4 6" key="2">
    <citation type="submission" date="2024-05" db="EMBL/GenBank/DDBJ databases">
        <title>Achromobacter denitrificans. BP1, complete genome.</title>
        <authorList>
            <person name="Zhang B."/>
        </authorList>
    </citation>
    <scope>NUCLEOTIDE SEQUENCE [LARGE SCALE GENOMIC DNA]</scope>
    <source>
        <strain evidence="4 6">BP1</strain>
    </source>
</reference>
<dbReference type="InterPro" id="IPR051534">
    <property type="entry name" value="CBASS_pafABC_assoc_protein"/>
</dbReference>
<sequence length="305" mass="34847">MPVENTRRASAKGEKLAQRLSHILALLHQGDAIDKHQLALDFQVDVRTIERDLGERLLHIAERNGDGRWQLTHAARSTVPARNLNDYAQLAGTQYLFPDPSLRFLLEQLQTPAAKRAVHVQPAAQEDLRGRNTAFSQLQQAIQAQHECRFEYKDKPRRVQPYRLIHKNGIWYLAATEDGRLKNFSVSRIGALHVDAGSRFTPDPAHHDYINNKDDVWFTPDTTEVLLRVSPEAAHYFTRRPLLPQQLNRTGPDGSLLVTTQISHPQQLLPLVRYWLPHVRILQPAALRHALLESLQDAIASWEQE</sequence>
<dbReference type="EMBL" id="CP054569">
    <property type="protein sequence ID" value="QKQ49189.1"/>
    <property type="molecule type" value="Genomic_DNA"/>
</dbReference>
<dbReference type="PANTHER" id="PTHR34580:SF1">
    <property type="entry name" value="PROTEIN PAFC"/>
    <property type="match status" value="1"/>
</dbReference>
<dbReference type="PANTHER" id="PTHR34580">
    <property type="match status" value="1"/>
</dbReference>
<evidence type="ECO:0000313" key="6">
    <source>
        <dbReference type="Proteomes" id="UP001446337"/>
    </source>
</evidence>
<dbReference type="GeneID" id="92848237"/>
<name>A0A427WR36_ACHDE</name>
<protein>
    <submittedName>
        <fullName evidence="3">WYL domain-containing protein</fullName>
    </submittedName>
</protein>
<feature type="domain" description="WYL" evidence="1">
    <location>
        <begin position="134"/>
        <end position="193"/>
    </location>
</feature>
<dbReference type="STRING" id="32002.BVK87_08125"/>
<evidence type="ECO:0000259" key="1">
    <source>
        <dbReference type="Pfam" id="PF13280"/>
    </source>
</evidence>
<dbReference type="AlphaFoldDB" id="A0A427WR36"/>
<dbReference type="Proteomes" id="UP001446337">
    <property type="component" value="Chromosome"/>
</dbReference>
<feature type="domain" description="WCX" evidence="2">
    <location>
        <begin position="222"/>
        <end position="298"/>
    </location>
</feature>
<dbReference type="Pfam" id="PF13280">
    <property type="entry name" value="WYL"/>
    <property type="match status" value="1"/>
</dbReference>
<evidence type="ECO:0000313" key="4">
    <source>
        <dbReference type="EMBL" id="XAN16442.1"/>
    </source>
</evidence>
<reference evidence="3 5" key="1">
    <citation type="submission" date="2020-05" db="EMBL/GenBank/DDBJ databases">
        <title>FDA dAtabase for Regulatory Grade micrObial Sequences (FDA-ARGOS): Supporting development and validation of Infectious Disease Dx tests.</title>
        <authorList>
            <person name="Sproer C."/>
            <person name="Gronow S."/>
            <person name="Severitt S."/>
            <person name="Schroder I."/>
            <person name="Tallon L."/>
            <person name="Sadzewicz L."/>
            <person name="Zhao X."/>
            <person name="Vavikolanu K."/>
            <person name="Mehta A."/>
            <person name="Aluvathingal J."/>
            <person name="Nadendla S."/>
            <person name="Myers T."/>
            <person name="Yan Y."/>
            <person name="Sichtig H."/>
        </authorList>
    </citation>
    <scope>NUCLEOTIDE SEQUENCE [LARGE SCALE GENOMIC DNA]</scope>
    <source>
        <strain evidence="3 5">FDAARGOS_787</strain>
    </source>
</reference>
<evidence type="ECO:0000313" key="5">
    <source>
        <dbReference type="Proteomes" id="UP000509782"/>
    </source>
</evidence>
<evidence type="ECO:0000313" key="3">
    <source>
        <dbReference type="EMBL" id="QKQ49189.1"/>
    </source>
</evidence>
<organism evidence="3 5">
    <name type="scientific">Achromobacter denitrificans</name>
    <name type="common">Alcaligenes denitrificans</name>
    <dbReference type="NCBI Taxonomy" id="32002"/>
    <lineage>
        <taxon>Bacteria</taxon>
        <taxon>Pseudomonadati</taxon>
        <taxon>Pseudomonadota</taxon>
        <taxon>Betaproteobacteria</taxon>
        <taxon>Burkholderiales</taxon>
        <taxon>Alcaligenaceae</taxon>
        <taxon>Achromobacter</taxon>
    </lineage>
</organism>
<dbReference type="PROSITE" id="PS52050">
    <property type="entry name" value="WYL"/>
    <property type="match status" value="1"/>
</dbReference>
<dbReference type="InterPro" id="IPR057727">
    <property type="entry name" value="WCX_dom"/>
</dbReference>
<gene>
    <name evidence="4" type="ORF">AAIK43_34615</name>
    <name evidence="3" type="ORF">FOC81_21780</name>
</gene>
<keyword evidence="6" id="KW-1185">Reference proteome</keyword>
<dbReference type="EMBL" id="CP154792">
    <property type="protein sequence ID" value="XAN16442.1"/>
    <property type="molecule type" value="Genomic_DNA"/>
</dbReference>
<evidence type="ECO:0000259" key="2">
    <source>
        <dbReference type="Pfam" id="PF25583"/>
    </source>
</evidence>
<dbReference type="RefSeq" id="WP_062679626.1">
    <property type="nucleotide sequence ID" value="NZ_CADIJN010000002.1"/>
</dbReference>
<dbReference type="Pfam" id="PF25583">
    <property type="entry name" value="WCX"/>
    <property type="match status" value="1"/>
</dbReference>
<accession>A0A427WR36</accession>
<dbReference type="InterPro" id="IPR026881">
    <property type="entry name" value="WYL_dom"/>
</dbReference>
<dbReference type="Proteomes" id="UP000509782">
    <property type="component" value="Chromosome"/>
</dbReference>
<proteinExistence type="predicted"/>
<dbReference type="OrthoDB" id="6521217at2"/>